<proteinExistence type="predicted"/>
<dbReference type="PANTHER" id="PTHR35689">
    <property type="entry name" value="EARLY ENDOSOME ANTIGEN"/>
    <property type="match status" value="1"/>
</dbReference>
<comment type="caution">
    <text evidence="1">The sequence shown here is derived from an EMBL/GenBank/DDBJ whole genome shotgun (WGS) entry which is preliminary data.</text>
</comment>
<organism evidence="1 2">
    <name type="scientific">Manihot esculenta</name>
    <name type="common">Cassava</name>
    <name type="synonym">Jatropha manihot</name>
    <dbReference type="NCBI Taxonomy" id="3983"/>
    <lineage>
        <taxon>Eukaryota</taxon>
        <taxon>Viridiplantae</taxon>
        <taxon>Streptophyta</taxon>
        <taxon>Embryophyta</taxon>
        <taxon>Tracheophyta</taxon>
        <taxon>Spermatophyta</taxon>
        <taxon>Magnoliopsida</taxon>
        <taxon>eudicotyledons</taxon>
        <taxon>Gunneridae</taxon>
        <taxon>Pentapetalae</taxon>
        <taxon>rosids</taxon>
        <taxon>fabids</taxon>
        <taxon>Malpighiales</taxon>
        <taxon>Euphorbiaceae</taxon>
        <taxon>Crotonoideae</taxon>
        <taxon>Manihoteae</taxon>
        <taxon>Manihot</taxon>
    </lineage>
</organism>
<name>A0A2C9U129_MANES</name>
<dbReference type="AlphaFoldDB" id="A0A2C9U129"/>
<reference evidence="2" key="1">
    <citation type="journal article" date="2016" name="Nat. Biotechnol.">
        <title>Sequencing wild and cultivated cassava and related species reveals extensive interspecific hybridization and genetic diversity.</title>
        <authorList>
            <person name="Bredeson J.V."/>
            <person name="Lyons J.B."/>
            <person name="Prochnik S.E."/>
            <person name="Wu G.A."/>
            <person name="Ha C.M."/>
            <person name="Edsinger-Gonzales E."/>
            <person name="Grimwood J."/>
            <person name="Schmutz J."/>
            <person name="Rabbi I.Y."/>
            <person name="Egesi C."/>
            <person name="Nauluvula P."/>
            <person name="Lebot V."/>
            <person name="Ndunguru J."/>
            <person name="Mkamilo G."/>
            <person name="Bart R.S."/>
            <person name="Setter T.L."/>
            <person name="Gleadow R.M."/>
            <person name="Kulakow P."/>
            <person name="Ferguson M.E."/>
            <person name="Rounsley S."/>
            <person name="Rokhsar D.S."/>
        </authorList>
    </citation>
    <scope>NUCLEOTIDE SEQUENCE [LARGE SCALE GENOMIC DNA]</scope>
    <source>
        <strain evidence="2">cv. AM560-2</strain>
    </source>
</reference>
<evidence type="ECO:0000313" key="2">
    <source>
        <dbReference type="Proteomes" id="UP000091857"/>
    </source>
</evidence>
<evidence type="ECO:0000313" key="1">
    <source>
        <dbReference type="EMBL" id="OAY23247.2"/>
    </source>
</evidence>
<protein>
    <submittedName>
        <fullName evidence="1">Uncharacterized protein</fullName>
    </submittedName>
</protein>
<keyword evidence="2" id="KW-1185">Reference proteome</keyword>
<dbReference type="Proteomes" id="UP000091857">
    <property type="component" value="Chromosome 18"/>
</dbReference>
<dbReference type="PANTHER" id="PTHR35689:SF1">
    <property type="entry name" value="EARLY ENDOSOME ANTIGEN"/>
    <property type="match status" value="1"/>
</dbReference>
<dbReference type="EMBL" id="CM004404">
    <property type="protein sequence ID" value="OAY23247.2"/>
    <property type="molecule type" value="Genomic_DNA"/>
</dbReference>
<accession>A0A2C9U129</accession>
<dbReference type="STRING" id="3983.A0A2C9U129"/>
<sequence>MFKPAMMVKILKKLRAFITLPLLGRCDASYQGRSSGNYEILLGRGCSWC</sequence>
<gene>
    <name evidence="1" type="ORF">MANES_18G061650v8</name>
</gene>